<evidence type="ECO:0000256" key="6">
    <source>
        <dbReference type="ARBA" id="ARBA00023008"/>
    </source>
</evidence>
<dbReference type="PROSITE" id="PS00332">
    <property type="entry name" value="SOD_CU_ZN_2"/>
    <property type="match status" value="1"/>
</dbReference>
<comment type="caution">
    <text evidence="9">The sequence shown here is derived from an EMBL/GenBank/DDBJ whole genome shotgun (WGS) entry which is preliminary data.</text>
</comment>
<dbReference type="GO" id="GO:0004784">
    <property type="term" value="F:superoxide dismutase activity"/>
    <property type="evidence" value="ECO:0007669"/>
    <property type="project" value="UniProtKB-EC"/>
</dbReference>
<dbReference type="PROSITE" id="PS00087">
    <property type="entry name" value="SOD_CU_ZN_1"/>
    <property type="match status" value="1"/>
</dbReference>
<dbReference type="Gene3D" id="2.60.40.200">
    <property type="entry name" value="Superoxide dismutase, copper/zinc binding domain"/>
    <property type="match status" value="1"/>
</dbReference>
<dbReference type="PANTHER" id="PTHR10003">
    <property type="entry name" value="SUPEROXIDE DISMUTASE CU-ZN -RELATED"/>
    <property type="match status" value="1"/>
</dbReference>
<dbReference type="Pfam" id="PF00080">
    <property type="entry name" value="Sod_Cu"/>
    <property type="match status" value="1"/>
</dbReference>
<proteinExistence type="inferred from homology"/>
<accession>A0A8J2Q4C6</accession>
<dbReference type="InterPro" id="IPR018152">
    <property type="entry name" value="SOD_Cu/Zn_BS"/>
</dbReference>
<comment type="similarity">
    <text evidence="1 7">Belongs to the Cu-Zn superoxide dismutase family.</text>
</comment>
<dbReference type="SUPFAM" id="SSF49329">
    <property type="entry name" value="Cu,Zn superoxide dismutase-like"/>
    <property type="match status" value="1"/>
</dbReference>
<gene>
    <name evidence="9" type="ORF">CJOHNSTONI_LOCUS5451</name>
</gene>
<evidence type="ECO:0000256" key="5">
    <source>
        <dbReference type="ARBA" id="ARBA00023002"/>
    </source>
</evidence>
<evidence type="ECO:0000313" key="9">
    <source>
        <dbReference type="EMBL" id="CAG9535421.1"/>
    </source>
</evidence>
<keyword evidence="2 7" id="KW-0479">Metal-binding</keyword>
<sequence>MTYMKAIAVLRSNTANGIIYFQQNDENSPTTIYGEISGLTPGLHGFHIHQYGDATNDCISAGSHFNPFGNTHGGPTDQMRHIGDLGNINAGNDGIAHVNIISNDIKLSGPISIIGRSLVVHAKADDFGKGVGDEREESLKTGNAGGRVVCGIVGVTALT</sequence>
<dbReference type="InterPro" id="IPR024134">
    <property type="entry name" value="SOD_Cu/Zn_/chaperone"/>
</dbReference>
<organism evidence="9 10">
    <name type="scientific">Cercopithifilaria johnstoni</name>
    <dbReference type="NCBI Taxonomy" id="2874296"/>
    <lineage>
        <taxon>Eukaryota</taxon>
        <taxon>Metazoa</taxon>
        <taxon>Ecdysozoa</taxon>
        <taxon>Nematoda</taxon>
        <taxon>Chromadorea</taxon>
        <taxon>Rhabditida</taxon>
        <taxon>Spirurina</taxon>
        <taxon>Spiruromorpha</taxon>
        <taxon>Filarioidea</taxon>
        <taxon>Onchocercidae</taxon>
        <taxon>Cercopithifilaria</taxon>
    </lineage>
</organism>
<dbReference type="PRINTS" id="PR00068">
    <property type="entry name" value="CUZNDISMTASE"/>
</dbReference>
<keyword evidence="3 7" id="KW-0862">Zinc</keyword>
<comment type="cofactor">
    <cofactor evidence="7">
        <name>Zn(2+)</name>
        <dbReference type="ChEBI" id="CHEBI:29105"/>
    </cofactor>
    <text evidence="7">Binds 1 zinc ion per subunit.</text>
</comment>
<dbReference type="InterPro" id="IPR001424">
    <property type="entry name" value="SOD_Cu_Zn_dom"/>
</dbReference>
<dbReference type="Proteomes" id="UP000746747">
    <property type="component" value="Unassembled WGS sequence"/>
</dbReference>
<evidence type="ECO:0000259" key="8">
    <source>
        <dbReference type="Pfam" id="PF00080"/>
    </source>
</evidence>
<evidence type="ECO:0000256" key="3">
    <source>
        <dbReference type="ARBA" id="ARBA00022833"/>
    </source>
</evidence>
<evidence type="ECO:0000256" key="4">
    <source>
        <dbReference type="ARBA" id="ARBA00022862"/>
    </source>
</evidence>
<dbReference type="GO" id="GO:0005507">
    <property type="term" value="F:copper ion binding"/>
    <property type="evidence" value="ECO:0007669"/>
    <property type="project" value="InterPro"/>
</dbReference>
<dbReference type="AlphaFoldDB" id="A0A8J2Q4C6"/>
<reference evidence="9" key="1">
    <citation type="submission" date="2021-09" db="EMBL/GenBank/DDBJ databases">
        <authorList>
            <consortium name="Pathogen Informatics"/>
        </authorList>
    </citation>
    <scope>NUCLEOTIDE SEQUENCE</scope>
</reference>
<dbReference type="InterPro" id="IPR036423">
    <property type="entry name" value="SOD-like_Cu/Zn_dom_sf"/>
</dbReference>
<dbReference type="CDD" id="cd00305">
    <property type="entry name" value="Cu-Zn_Superoxide_Dismutase"/>
    <property type="match status" value="1"/>
</dbReference>
<feature type="domain" description="Superoxide dismutase copper/zinc binding" evidence="8">
    <location>
        <begin position="16"/>
        <end position="153"/>
    </location>
</feature>
<evidence type="ECO:0000256" key="2">
    <source>
        <dbReference type="ARBA" id="ARBA00022723"/>
    </source>
</evidence>
<comment type="function">
    <text evidence="7">Destroys radicals which are normally produced within the cells and which are toxic to biological systems.</text>
</comment>
<keyword evidence="10" id="KW-1185">Reference proteome</keyword>
<evidence type="ECO:0000256" key="7">
    <source>
        <dbReference type="RuleBase" id="RU000393"/>
    </source>
</evidence>
<comment type="catalytic activity">
    <reaction evidence="7">
        <text>2 superoxide + 2 H(+) = H2O2 + O2</text>
        <dbReference type="Rhea" id="RHEA:20696"/>
        <dbReference type="ChEBI" id="CHEBI:15378"/>
        <dbReference type="ChEBI" id="CHEBI:15379"/>
        <dbReference type="ChEBI" id="CHEBI:16240"/>
        <dbReference type="ChEBI" id="CHEBI:18421"/>
        <dbReference type="EC" id="1.15.1.1"/>
    </reaction>
</comment>
<dbReference type="EMBL" id="CAKAEH010001375">
    <property type="protein sequence ID" value="CAG9535421.1"/>
    <property type="molecule type" value="Genomic_DNA"/>
</dbReference>
<dbReference type="FunFam" id="2.60.40.200:FF:000001">
    <property type="entry name" value="Superoxide dismutase [Cu-Zn]"/>
    <property type="match status" value="1"/>
</dbReference>
<keyword evidence="4" id="KW-0049">Antioxidant</keyword>
<name>A0A8J2Q4C6_9BILA</name>
<keyword evidence="5 7" id="KW-0560">Oxidoreductase</keyword>
<dbReference type="OrthoDB" id="2015551at2759"/>
<evidence type="ECO:0000313" key="10">
    <source>
        <dbReference type="Proteomes" id="UP000746747"/>
    </source>
</evidence>
<evidence type="ECO:0000256" key="1">
    <source>
        <dbReference type="ARBA" id="ARBA00010457"/>
    </source>
</evidence>
<dbReference type="EC" id="1.15.1.1" evidence="7"/>
<comment type="cofactor">
    <cofactor evidence="7">
        <name>Cu cation</name>
        <dbReference type="ChEBI" id="CHEBI:23378"/>
    </cofactor>
    <text evidence="7">Binds 1 copper ion per subunit.</text>
</comment>
<keyword evidence="6 7" id="KW-0186">Copper</keyword>
<protein>
    <recommendedName>
        <fullName evidence="7">Superoxide dismutase [Cu-Zn]</fullName>
        <ecNumber evidence="7">1.15.1.1</ecNumber>
    </recommendedName>
</protein>